<dbReference type="AlphaFoldDB" id="A0A501PAW8"/>
<dbReference type="EMBL" id="VFIY01000018">
    <property type="protein sequence ID" value="TPD57510.1"/>
    <property type="molecule type" value="Genomic_DNA"/>
</dbReference>
<dbReference type="InterPro" id="IPR037138">
    <property type="entry name" value="His_deacetylse_dom_sf"/>
</dbReference>
<evidence type="ECO:0000313" key="4">
    <source>
        <dbReference type="Proteomes" id="UP000319148"/>
    </source>
</evidence>
<dbReference type="InterPro" id="IPR023801">
    <property type="entry name" value="His_deacetylse_dom"/>
</dbReference>
<proteinExistence type="inferred from homology"/>
<dbReference type="PRINTS" id="PR01270">
    <property type="entry name" value="HDASUPER"/>
</dbReference>
<evidence type="ECO:0000256" key="1">
    <source>
        <dbReference type="ARBA" id="ARBA00005947"/>
    </source>
</evidence>
<dbReference type="OrthoDB" id="9808367at2"/>
<dbReference type="InterPro" id="IPR023696">
    <property type="entry name" value="Ureohydrolase_dom_sf"/>
</dbReference>
<dbReference type="SUPFAM" id="SSF52768">
    <property type="entry name" value="Arginase/deacetylase"/>
    <property type="match status" value="1"/>
</dbReference>
<dbReference type="PANTHER" id="PTHR10625">
    <property type="entry name" value="HISTONE DEACETYLASE HDAC1-RELATED"/>
    <property type="match status" value="1"/>
</dbReference>
<protein>
    <submittedName>
        <fullName evidence="3">Histone deacetylase family protein</fullName>
    </submittedName>
</protein>
<dbReference type="CDD" id="cd11599">
    <property type="entry name" value="HDAC_classII_2"/>
    <property type="match status" value="1"/>
</dbReference>
<evidence type="ECO:0000259" key="2">
    <source>
        <dbReference type="Pfam" id="PF00850"/>
    </source>
</evidence>
<dbReference type="GO" id="GO:0004407">
    <property type="term" value="F:histone deacetylase activity"/>
    <property type="evidence" value="ECO:0007669"/>
    <property type="project" value="TreeGrafter"/>
</dbReference>
<feature type="domain" description="Histone deacetylase" evidence="2">
    <location>
        <begin position="20"/>
        <end position="305"/>
    </location>
</feature>
<dbReference type="Proteomes" id="UP000319148">
    <property type="component" value="Unassembled WGS sequence"/>
</dbReference>
<sequence>MSTGLFFHPDCLDHQMPPGHPECVDRLNVILSALEATKFSALKRFEAPLADRDRIELVHTRAYVDHIYESSPEEGRTMLDADTSMSPGSLAAARRAVGGACDAVDKIMAGEIDNAFCALRPPGHHAEPNQAMGFCLFNSIAIAAVYAHKQLFQHRVAVIDFDVHHGNGTQTVAQRTKGMLYASSHQSPLYPGTGQVQDDGLGVIVNAPLAAGSGSKAFRHAYEERIFPALRDFKPDFMFISAGFDGHGQDPLADLMLTEDDYYWVTSELKEIAREYCHGRLVSCLEGGYNLSVLGECAAAHVSALMD</sequence>
<dbReference type="InterPro" id="IPR000286">
    <property type="entry name" value="HDACs"/>
</dbReference>
<keyword evidence="4" id="KW-1185">Reference proteome</keyword>
<evidence type="ECO:0000313" key="3">
    <source>
        <dbReference type="EMBL" id="TPD57510.1"/>
    </source>
</evidence>
<dbReference type="PANTHER" id="PTHR10625:SF10">
    <property type="entry name" value="HISTONE DEACETYLASE HDAC1"/>
    <property type="match status" value="1"/>
</dbReference>
<accession>A0A501PAW8</accession>
<reference evidence="4" key="1">
    <citation type="submission" date="2019-06" db="EMBL/GenBank/DDBJ databases">
        <title>The complete genome of Emcibacter congregatus ZYLT.</title>
        <authorList>
            <person name="Zhao Z."/>
        </authorList>
    </citation>
    <scope>NUCLEOTIDE SEQUENCE [LARGE SCALE GENOMIC DNA]</scope>
    <source>
        <strain evidence="4">MCCC 1A06723</strain>
    </source>
</reference>
<gene>
    <name evidence="3" type="ORF">FIV46_15445</name>
</gene>
<dbReference type="RefSeq" id="WP_139941825.1">
    <property type="nucleotide sequence ID" value="NZ_JBHSYP010000005.1"/>
</dbReference>
<name>A0A501PAW8_9PROT</name>
<dbReference type="GO" id="GO:0040029">
    <property type="term" value="P:epigenetic regulation of gene expression"/>
    <property type="evidence" value="ECO:0007669"/>
    <property type="project" value="TreeGrafter"/>
</dbReference>
<dbReference type="Pfam" id="PF00850">
    <property type="entry name" value="Hist_deacetyl"/>
    <property type="match status" value="1"/>
</dbReference>
<comment type="similarity">
    <text evidence="1">Belongs to the histone deacetylase family.</text>
</comment>
<dbReference type="Gene3D" id="3.40.800.20">
    <property type="entry name" value="Histone deacetylase domain"/>
    <property type="match status" value="1"/>
</dbReference>
<organism evidence="3 4">
    <name type="scientific">Emcibacter nanhaiensis</name>
    <dbReference type="NCBI Taxonomy" id="1505037"/>
    <lineage>
        <taxon>Bacteria</taxon>
        <taxon>Pseudomonadati</taxon>
        <taxon>Pseudomonadota</taxon>
        <taxon>Alphaproteobacteria</taxon>
        <taxon>Emcibacterales</taxon>
        <taxon>Emcibacteraceae</taxon>
        <taxon>Emcibacter</taxon>
    </lineage>
</organism>
<comment type="caution">
    <text evidence="3">The sequence shown here is derived from an EMBL/GenBank/DDBJ whole genome shotgun (WGS) entry which is preliminary data.</text>
</comment>